<name>A0A2V3PVY3_9BACT</name>
<dbReference type="AlphaFoldDB" id="A0A2V3PVY3"/>
<organism evidence="4 5">
    <name type="scientific">Dysgonomonas alginatilytica</name>
    <dbReference type="NCBI Taxonomy" id="1605892"/>
    <lineage>
        <taxon>Bacteria</taxon>
        <taxon>Pseudomonadati</taxon>
        <taxon>Bacteroidota</taxon>
        <taxon>Bacteroidia</taxon>
        <taxon>Bacteroidales</taxon>
        <taxon>Dysgonomonadaceae</taxon>
        <taxon>Dysgonomonas</taxon>
    </lineage>
</organism>
<evidence type="ECO:0000313" key="4">
    <source>
        <dbReference type="EMBL" id="PXV69292.1"/>
    </source>
</evidence>
<dbReference type="Pfam" id="PF00294">
    <property type="entry name" value="PfkB"/>
    <property type="match status" value="1"/>
</dbReference>
<evidence type="ECO:0000256" key="1">
    <source>
        <dbReference type="ARBA" id="ARBA00022679"/>
    </source>
</evidence>
<evidence type="ECO:0000313" key="5">
    <source>
        <dbReference type="Proteomes" id="UP000247973"/>
    </source>
</evidence>
<dbReference type="Gene3D" id="3.40.1190.20">
    <property type="match status" value="1"/>
</dbReference>
<accession>A0A2V3PVY3</accession>
<dbReference type="GO" id="GO:0016301">
    <property type="term" value="F:kinase activity"/>
    <property type="evidence" value="ECO:0007669"/>
    <property type="project" value="UniProtKB-KW"/>
</dbReference>
<sequence length="306" mass="33702">MTNYDICCIGHLTLDKIVTPKETVYMSGGASFYFSNAVSNLDSNYILVAGLAESEMRAVEALRAKGLTVDVMICDNSHYFENIYGENQDNRTQRVLAKGDPFVIDVMGDIHAKYFHVGALMADDFSNDFVKELSKRGRISIDCQGYLREVRGTEVHAVDWTDKLDVLKYVDVLKANEMEMKVLTGTTDVYEAGRMLYSWGVKEVLLTLGSMGSVLYDGKDFIMVPAYEATEVVDATGCGDTYMAGYLYKRAKGASMEESAKFAAAVATIKIEAFGPFTGTVADVQKIMGTRVAKLPNDEVLASLVF</sequence>
<feature type="domain" description="Carbohydrate kinase PfkB" evidence="3">
    <location>
        <begin position="112"/>
        <end position="276"/>
    </location>
</feature>
<dbReference type="PANTHER" id="PTHR10584:SF166">
    <property type="entry name" value="RIBOKINASE"/>
    <property type="match status" value="1"/>
</dbReference>
<dbReference type="InterPro" id="IPR029056">
    <property type="entry name" value="Ribokinase-like"/>
</dbReference>
<dbReference type="InterPro" id="IPR011611">
    <property type="entry name" value="PfkB_dom"/>
</dbReference>
<dbReference type="Proteomes" id="UP000247973">
    <property type="component" value="Unassembled WGS sequence"/>
</dbReference>
<protein>
    <submittedName>
        <fullName evidence="4">Sugar/nucleoside kinase (Ribokinase family)</fullName>
    </submittedName>
</protein>
<proteinExistence type="predicted"/>
<evidence type="ECO:0000256" key="2">
    <source>
        <dbReference type="ARBA" id="ARBA00022777"/>
    </source>
</evidence>
<dbReference type="SUPFAM" id="SSF53613">
    <property type="entry name" value="Ribokinase-like"/>
    <property type="match status" value="1"/>
</dbReference>
<reference evidence="4 5" key="1">
    <citation type="submission" date="2018-03" db="EMBL/GenBank/DDBJ databases">
        <title>Genomic Encyclopedia of Archaeal and Bacterial Type Strains, Phase II (KMG-II): from individual species to whole genera.</title>
        <authorList>
            <person name="Goeker M."/>
        </authorList>
    </citation>
    <scope>NUCLEOTIDE SEQUENCE [LARGE SCALE GENOMIC DNA]</scope>
    <source>
        <strain evidence="4 5">DSM 100214</strain>
    </source>
</reference>
<evidence type="ECO:0000259" key="3">
    <source>
        <dbReference type="Pfam" id="PF00294"/>
    </source>
</evidence>
<dbReference type="EMBL" id="QICL01000001">
    <property type="protein sequence ID" value="PXV69292.1"/>
    <property type="molecule type" value="Genomic_DNA"/>
</dbReference>
<dbReference type="OrthoDB" id="9779730at2"/>
<dbReference type="PANTHER" id="PTHR10584">
    <property type="entry name" value="SUGAR KINASE"/>
    <property type="match status" value="1"/>
</dbReference>
<gene>
    <name evidence="4" type="ORF">CLV62_101561</name>
</gene>
<keyword evidence="1" id="KW-0808">Transferase</keyword>
<keyword evidence="2 4" id="KW-0418">Kinase</keyword>
<comment type="caution">
    <text evidence="4">The sequence shown here is derived from an EMBL/GenBank/DDBJ whole genome shotgun (WGS) entry which is preliminary data.</text>
</comment>
<keyword evidence="5" id="KW-1185">Reference proteome</keyword>
<dbReference type="RefSeq" id="WP_110309237.1">
    <property type="nucleotide sequence ID" value="NZ_QICL01000001.1"/>
</dbReference>